<reference evidence="4" key="1">
    <citation type="submission" date="2016-09" db="EMBL/GenBank/DDBJ databases">
        <title>Complete Genome Sequence of Brevibacterium linens SMQ-1335.</title>
        <authorList>
            <person name="de Melo A.G."/>
            <person name="Labrie S.J."/>
            <person name="Dumaresq J."/>
            <person name="Roberts R.J."/>
            <person name="Tremblay D.M."/>
            <person name="Moineau S."/>
        </authorList>
    </citation>
    <scope>NUCLEOTIDE SEQUENCE [LARGE SCALE GENOMIC DNA]</scope>
    <source>
        <strain evidence="4">SMQ-1335</strain>
    </source>
</reference>
<dbReference type="EMBL" id="CP017150">
    <property type="protein sequence ID" value="AOP52375.1"/>
    <property type="molecule type" value="Genomic_DNA"/>
</dbReference>
<dbReference type="AlphaFoldDB" id="A0A1D7W035"/>
<protein>
    <submittedName>
        <fullName evidence="3">Uncharacterized protein</fullName>
    </submittedName>
</protein>
<dbReference type="PATRIC" id="fig|1703.10.peg.683"/>
<sequence>MAGWADSFWLLYWLIVVVFTAAVWAVLGPVRESRRKRRAHMSGRKSGGSEPDSGDS</sequence>
<keyword evidence="2" id="KW-1133">Transmembrane helix</keyword>
<accession>A0A1D7W035</accession>
<feature type="region of interest" description="Disordered" evidence="1">
    <location>
        <begin position="32"/>
        <end position="56"/>
    </location>
</feature>
<keyword evidence="2" id="KW-0472">Membrane</keyword>
<gene>
    <name evidence="3" type="ORF">BLSMQ_0661</name>
</gene>
<dbReference type="Proteomes" id="UP000094793">
    <property type="component" value="Chromosome"/>
</dbReference>
<dbReference type="KEGG" id="blin:BLSMQ_0661"/>
<name>A0A1D7W035_BREAU</name>
<organism evidence="3 4">
    <name type="scientific">Brevibacterium aurantiacum</name>
    <dbReference type="NCBI Taxonomy" id="273384"/>
    <lineage>
        <taxon>Bacteria</taxon>
        <taxon>Bacillati</taxon>
        <taxon>Actinomycetota</taxon>
        <taxon>Actinomycetes</taxon>
        <taxon>Micrococcales</taxon>
        <taxon>Brevibacteriaceae</taxon>
        <taxon>Brevibacterium</taxon>
    </lineage>
</organism>
<evidence type="ECO:0000256" key="2">
    <source>
        <dbReference type="SAM" id="Phobius"/>
    </source>
</evidence>
<proteinExistence type="predicted"/>
<evidence type="ECO:0000313" key="3">
    <source>
        <dbReference type="EMBL" id="AOP52375.1"/>
    </source>
</evidence>
<keyword evidence="2" id="KW-0812">Transmembrane</keyword>
<evidence type="ECO:0000256" key="1">
    <source>
        <dbReference type="SAM" id="MobiDB-lite"/>
    </source>
</evidence>
<feature type="compositionally biased region" description="Basic residues" evidence="1">
    <location>
        <begin position="33"/>
        <end position="43"/>
    </location>
</feature>
<evidence type="ECO:0000313" key="4">
    <source>
        <dbReference type="Proteomes" id="UP000094793"/>
    </source>
</evidence>
<feature type="transmembrane region" description="Helical" evidence="2">
    <location>
        <begin position="12"/>
        <end position="30"/>
    </location>
</feature>